<dbReference type="GO" id="GO:0008270">
    <property type="term" value="F:zinc ion binding"/>
    <property type="evidence" value="ECO:0007669"/>
    <property type="project" value="InterPro"/>
</dbReference>
<evidence type="ECO:0000256" key="2">
    <source>
        <dbReference type="ARBA" id="ARBA00022833"/>
    </source>
</evidence>
<accession>A0A1W7AB14</accession>
<organism evidence="5 6">
    <name type="scientific">Macrococcoides canis</name>
    <dbReference type="NCBI Taxonomy" id="1855823"/>
    <lineage>
        <taxon>Bacteria</taxon>
        <taxon>Bacillati</taxon>
        <taxon>Bacillota</taxon>
        <taxon>Bacilli</taxon>
        <taxon>Bacillales</taxon>
        <taxon>Staphylococcaceae</taxon>
        <taxon>Macrococcoides</taxon>
    </lineage>
</organism>
<keyword evidence="1" id="KW-0732">Signal</keyword>
<dbReference type="GeneID" id="35295291"/>
<keyword evidence="2" id="KW-0862">Zinc</keyword>
<dbReference type="Gene3D" id="2.40.128.20">
    <property type="match status" value="1"/>
</dbReference>
<evidence type="ECO:0000256" key="3">
    <source>
        <dbReference type="SAM" id="MobiDB-lite"/>
    </source>
</evidence>
<feature type="domain" description="ZinT" evidence="4">
    <location>
        <begin position="67"/>
        <end position="244"/>
    </location>
</feature>
<dbReference type="Pfam" id="PF09223">
    <property type="entry name" value="ZinT"/>
    <property type="match status" value="1"/>
</dbReference>
<protein>
    <submittedName>
        <fullName evidence="5">Metal-binding protein ZinT</fullName>
    </submittedName>
</protein>
<sequence length="244" mass="28352">MKKQFIIGTAVSLSILLSGCNDTDENKDVVHKDHASEHHKDEHAESHNNEHEHGHGHEHGHHMTEADQKIYNGYFEDAAVKDRKLTDWEGSWQSVYPFLKDGSLDEVFEHKAEDQKKTKQEIKDYYTEGYKTDVSHIEIGEKEITFTKDGKKQKAEYAYDGKEILTYEKGNRGVRYIFKKVSGDEDAPGYIQFSDHIIAPQRALHFHIYMGDDRKQLLNELENWPTYYPDDLSAIEVKEEMLAH</sequence>
<dbReference type="InterPro" id="IPR015304">
    <property type="entry name" value="ZinT_dom"/>
</dbReference>
<dbReference type="EMBL" id="CP021059">
    <property type="protein sequence ID" value="ARQ06807.1"/>
    <property type="molecule type" value="Genomic_DNA"/>
</dbReference>
<name>A0A1W7AB14_9STAP</name>
<dbReference type="AlphaFoldDB" id="A0A1W7AB14"/>
<dbReference type="RefSeq" id="WP_086042455.1">
    <property type="nucleotide sequence ID" value="NZ_CBCRZA010000005.1"/>
</dbReference>
<evidence type="ECO:0000259" key="4">
    <source>
        <dbReference type="Pfam" id="PF09223"/>
    </source>
</evidence>
<dbReference type="InterPro" id="IPR012674">
    <property type="entry name" value="Calycin"/>
</dbReference>
<dbReference type="SUPFAM" id="SSF50814">
    <property type="entry name" value="Lipocalins"/>
    <property type="match status" value="1"/>
</dbReference>
<proteinExistence type="predicted"/>
<feature type="region of interest" description="Disordered" evidence="3">
    <location>
        <begin position="30"/>
        <end position="63"/>
    </location>
</feature>
<dbReference type="Proteomes" id="UP000194154">
    <property type="component" value="Chromosome"/>
</dbReference>
<reference evidence="5 6" key="1">
    <citation type="journal article" date="2017" name="Int. J. Syst. Evol. Microbiol.">
        <title>Macrococcus canis sp. nov., a skin bacterium associated with infections in dogs.</title>
        <authorList>
            <person name="Gobeli Brawand S."/>
            <person name="Cotting K."/>
            <person name="Gomez-Sanz E."/>
            <person name="Collaud A."/>
            <person name="Thomann A."/>
            <person name="Brodard I."/>
            <person name="Rodriguez-Campos S."/>
            <person name="Strauss C."/>
            <person name="Perreten V."/>
        </authorList>
    </citation>
    <scope>NUCLEOTIDE SEQUENCE [LARGE SCALE GENOMIC DNA]</scope>
    <source>
        <strain evidence="5 6">KM45013</strain>
    </source>
</reference>
<dbReference type="PROSITE" id="PS51257">
    <property type="entry name" value="PROKAR_LIPOPROTEIN"/>
    <property type="match status" value="1"/>
</dbReference>
<evidence type="ECO:0000256" key="1">
    <source>
        <dbReference type="ARBA" id="ARBA00022729"/>
    </source>
</evidence>
<evidence type="ECO:0000313" key="5">
    <source>
        <dbReference type="EMBL" id="ARQ06807.1"/>
    </source>
</evidence>
<keyword evidence="6" id="KW-1185">Reference proteome</keyword>
<dbReference type="OrthoDB" id="9810636at2"/>
<dbReference type="KEGG" id="mcak:MCCS_11610"/>
<evidence type="ECO:0000313" key="6">
    <source>
        <dbReference type="Proteomes" id="UP000194154"/>
    </source>
</evidence>
<dbReference type="STRING" id="1855823.MCCS_11610"/>
<gene>
    <name evidence="5" type="primary">zinT</name>
    <name evidence="5" type="ORF">MCCS_11610</name>
</gene>